<dbReference type="Pfam" id="PF12041">
    <property type="entry name" value="DELLA"/>
    <property type="match status" value="1"/>
</dbReference>
<evidence type="ECO:0000256" key="2">
    <source>
        <dbReference type="ARBA" id="ARBA00023015"/>
    </source>
</evidence>
<feature type="region of interest" description="Disordered" evidence="6">
    <location>
        <begin position="110"/>
        <end position="148"/>
    </location>
</feature>
<evidence type="ECO:0000256" key="3">
    <source>
        <dbReference type="ARBA" id="ARBA00023163"/>
    </source>
</evidence>
<feature type="compositionally biased region" description="Pro residues" evidence="6">
    <location>
        <begin position="130"/>
        <end position="143"/>
    </location>
</feature>
<dbReference type="InterPro" id="IPR021914">
    <property type="entry name" value="TF_DELLA_N"/>
</dbReference>
<feature type="region of interest" description="VHIID" evidence="4">
    <location>
        <begin position="292"/>
        <end position="357"/>
    </location>
</feature>
<dbReference type="GO" id="GO:0005634">
    <property type="term" value="C:nucleus"/>
    <property type="evidence" value="ECO:0007669"/>
    <property type="project" value="UniProtKB-SubCell"/>
</dbReference>
<keyword evidence="5" id="KW-0539">Nucleus</keyword>
<sequence>MKREYTDGAAGKGYGVACGGGLPKVAVATGGEGQQRDELLAALGYKVRSSDMTGVALKLEQLEVAMASGVGGVVGAAPDENAVHAHLASDTVHYNPSDLSSWLDSMLSEINAPPPQSHAVDHSSAAGPSSSPPAAPMDDPSPPAESAVATADFQEPAAGPPPDCDLHGVPGYEVIYGMGESAGGVSRDRKRFKSMAGAPAAGLPLPVVLVDPQETGIRLVHTLMACAEAVQRDDLQAAEAMVRQIGGLAASQGAAMRKVATYFADALARRIYRLRPPRDQPLVDAAVDGILQRHFYDSCPHLKFAHFTANQAILEAFAGRSRVHVVDFGVKQGLQWPPLMQALALRSDGPPSFRLTGVGPPQPDNADALHQVGLKLAQLAATINVEFEYRGFVVDSLADLEPHMLGVPPAPAAVAMSSSPSSSTEEEEGEEAVAVNSVFELHRLLATPGAMEKVLGTVRAVRPRVVTVVEQEADHNGPSFLARFNAALHYYSAVFDSLEGCAASGSGGGSGPRDRAMADAYLGRQICNVVACEGAERTERHETATRWRAMMRGAGFAPVHLGSDAFNQASMLLELFGGGGGGGYGVEEKDGCLVLGWHARPLVTTSAWRLADSAAAIR</sequence>
<keyword evidence="5" id="KW-0939">Gibberellin signaling pathway</keyword>
<comment type="function">
    <text evidence="5">Transcriptional regulator that acts as a repressor of the gibberellin (GA) signaling pathway. Probably acts by participating in large multiprotein complexes that repress transcription of GA-inducible genes.</text>
</comment>
<dbReference type="SMART" id="SM01129">
    <property type="entry name" value="DELLA"/>
    <property type="match status" value="1"/>
</dbReference>
<evidence type="ECO:0000313" key="8">
    <source>
        <dbReference type="EMBL" id="JAT41801.1"/>
    </source>
</evidence>
<proteinExistence type="inferred from homology"/>
<feature type="short sequence motif" description="VHIID" evidence="4">
    <location>
        <begin position="323"/>
        <end position="327"/>
    </location>
</feature>
<evidence type="ECO:0000256" key="1">
    <source>
        <dbReference type="ARBA" id="ARBA00010273"/>
    </source>
</evidence>
<accession>A0A1D1XHP4</accession>
<evidence type="ECO:0000256" key="4">
    <source>
        <dbReference type="PROSITE-ProRule" id="PRU01191"/>
    </source>
</evidence>
<feature type="domain" description="Transcriptional factor DELLA N-terminal" evidence="7">
    <location>
        <begin position="37"/>
        <end position="114"/>
    </location>
</feature>
<gene>
    <name evidence="8" type="primary">D8</name>
    <name evidence="8" type="ORF">g.120048</name>
</gene>
<reference evidence="8" key="1">
    <citation type="submission" date="2015-07" db="EMBL/GenBank/DDBJ databases">
        <title>Transcriptome Assembly of Anthurium amnicola.</title>
        <authorList>
            <person name="Suzuki J."/>
        </authorList>
    </citation>
    <scope>NUCLEOTIDE SEQUENCE</scope>
</reference>
<feature type="short sequence motif" description="LXXLL motif" evidence="4">
    <location>
        <begin position="441"/>
        <end position="445"/>
    </location>
</feature>
<dbReference type="InterPro" id="IPR005202">
    <property type="entry name" value="TF_GRAS"/>
</dbReference>
<comment type="similarity">
    <text evidence="1 5">Belongs to the GRAS family. DELLA subfamily.</text>
</comment>
<name>A0A1D1XHP4_9ARAE</name>
<evidence type="ECO:0000259" key="7">
    <source>
        <dbReference type="Pfam" id="PF12041"/>
    </source>
</evidence>
<protein>
    <recommendedName>
        <fullName evidence="5">DELLA protein</fullName>
    </recommendedName>
</protein>
<evidence type="ECO:0000256" key="6">
    <source>
        <dbReference type="SAM" id="MobiDB-lite"/>
    </source>
</evidence>
<keyword evidence="3 5" id="KW-0804">Transcription</keyword>
<dbReference type="Pfam" id="PF03514">
    <property type="entry name" value="GRAS"/>
    <property type="match status" value="1"/>
</dbReference>
<dbReference type="GO" id="GO:0009740">
    <property type="term" value="P:gibberellic acid mediated signaling pathway"/>
    <property type="evidence" value="ECO:0007669"/>
    <property type="project" value="UniProtKB-UniRule"/>
</dbReference>
<comment type="domain">
    <text evidence="5">The DELLA motif is required for its GA-induced degradation.</text>
</comment>
<dbReference type="PROSITE" id="PS50985">
    <property type="entry name" value="GRAS"/>
    <property type="match status" value="1"/>
</dbReference>
<evidence type="ECO:0000256" key="5">
    <source>
        <dbReference type="RuleBase" id="RU367159"/>
    </source>
</evidence>
<dbReference type="FunFam" id="1.10.10.1290:FF:000001">
    <property type="entry name" value="DELLA protein GAI"/>
    <property type="match status" value="1"/>
</dbReference>
<feature type="region of interest" description="Leucine repeat II (LRII)" evidence="4">
    <location>
        <begin position="371"/>
        <end position="403"/>
    </location>
</feature>
<keyword evidence="2 5" id="KW-0805">Transcription regulation</keyword>
<dbReference type="InterPro" id="IPR038088">
    <property type="entry name" value="DELLA_N_sf"/>
</dbReference>
<organism evidence="8">
    <name type="scientific">Anthurium amnicola</name>
    <dbReference type="NCBI Taxonomy" id="1678845"/>
    <lineage>
        <taxon>Eukaryota</taxon>
        <taxon>Viridiplantae</taxon>
        <taxon>Streptophyta</taxon>
        <taxon>Embryophyta</taxon>
        <taxon>Tracheophyta</taxon>
        <taxon>Spermatophyta</taxon>
        <taxon>Magnoliopsida</taxon>
        <taxon>Liliopsida</taxon>
        <taxon>Araceae</taxon>
        <taxon>Pothoideae</taxon>
        <taxon>Potheae</taxon>
        <taxon>Anthurium</taxon>
    </lineage>
</organism>
<comment type="subcellular location">
    <subcellularLocation>
        <location evidence="5">Nucleus</location>
    </subcellularLocation>
</comment>
<dbReference type="PANTHER" id="PTHR31636">
    <property type="entry name" value="OSJNBA0084A10.13 PROTEIN-RELATED"/>
    <property type="match status" value="1"/>
</dbReference>
<feature type="region of interest" description="SAW" evidence="4">
    <location>
        <begin position="531"/>
        <end position="609"/>
    </location>
</feature>
<comment type="caution">
    <text evidence="4">Lacks conserved residue(s) required for the propagation of feature annotation.</text>
</comment>
<dbReference type="AlphaFoldDB" id="A0A1D1XHP4"/>
<dbReference type="EMBL" id="GDJX01026135">
    <property type="protein sequence ID" value="JAT41801.1"/>
    <property type="molecule type" value="Transcribed_RNA"/>
</dbReference>
<dbReference type="Gene3D" id="1.10.10.1290">
    <property type="entry name" value="Transcriptional regulator DELLA, N-terminal domain"/>
    <property type="match status" value="1"/>
</dbReference>